<dbReference type="EMBL" id="CAJVPT010006002">
    <property type="protein sequence ID" value="CAG8526511.1"/>
    <property type="molecule type" value="Genomic_DNA"/>
</dbReference>
<reference evidence="1" key="1">
    <citation type="submission" date="2021-06" db="EMBL/GenBank/DDBJ databases">
        <authorList>
            <person name="Kallberg Y."/>
            <person name="Tangrot J."/>
            <person name="Rosling A."/>
        </authorList>
    </citation>
    <scope>NUCLEOTIDE SEQUENCE</scope>
    <source>
        <strain evidence="1">CL356</strain>
    </source>
</reference>
<sequence length="107" mass="12246">MYLSSLSTGSYEIEDIDKDEASNRYFLVPAKNVIEIPNQGDMRTPEFPQSHTVIALYPGTTCFYKAVVVKPPEKSNPRRYLLAFDDDEDARRLVEAQYVLEVPDDIK</sequence>
<evidence type="ECO:0000313" key="2">
    <source>
        <dbReference type="Proteomes" id="UP000789525"/>
    </source>
</evidence>
<comment type="caution">
    <text evidence="1">The sequence shown here is derived from an EMBL/GenBank/DDBJ whole genome shotgun (WGS) entry which is preliminary data.</text>
</comment>
<keyword evidence="2" id="KW-1185">Reference proteome</keyword>
<proteinExistence type="predicted"/>
<organism evidence="1 2">
    <name type="scientific">Acaulospora colombiana</name>
    <dbReference type="NCBI Taxonomy" id="27376"/>
    <lineage>
        <taxon>Eukaryota</taxon>
        <taxon>Fungi</taxon>
        <taxon>Fungi incertae sedis</taxon>
        <taxon>Mucoromycota</taxon>
        <taxon>Glomeromycotina</taxon>
        <taxon>Glomeromycetes</taxon>
        <taxon>Diversisporales</taxon>
        <taxon>Acaulosporaceae</taxon>
        <taxon>Acaulospora</taxon>
    </lineage>
</organism>
<evidence type="ECO:0000313" key="1">
    <source>
        <dbReference type="EMBL" id="CAG8526511.1"/>
    </source>
</evidence>
<name>A0ACA9LH72_9GLOM</name>
<accession>A0ACA9LH72</accession>
<gene>
    <name evidence="1" type="ORF">ACOLOM_LOCUS3888</name>
</gene>
<dbReference type="Proteomes" id="UP000789525">
    <property type="component" value="Unassembled WGS sequence"/>
</dbReference>
<protein>
    <submittedName>
        <fullName evidence="1">15936_t:CDS:1</fullName>
    </submittedName>
</protein>